<evidence type="ECO:0000313" key="3">
    <source>
        <dbReference type="EMBL" id="VFR64799.1"/>
    </source>
</evidence>
<dbReference type="AlphaFoldDB" id="A0A484RUW3"/>
<dbReference type="EMBL" id="CAADIP010000031">
    <property type="protein sequence ID" value="VFR92243.1"/>
    <property type="molecule type" value="Genomic_DNA"/>
</dbReference>
<feature type="compositionally biased region" description="Low complexity" evidence="1">
    <location>
        <begin position="14"/>
        <end position="24"/>
    </location>
</feature>
<dbReference type="EMBL" id="CAADII010000007">
    <property type="protein sequence ID" value="VFR52989.1"/>
    <property type="molecule type" value="Genomic_DNA"/>
</dbReference>
<organism evidence="2">
    <name type="scientific">plant metagenome</name>
    <dbReference type="NCBI Taxonomy" id="1297885"/>
    <lineage>
        <taxon>unclassified sequences</taxon>
        <taxon>metagenomes</taxon>
        <taxon>organismal metagenomes</taxon>
    </lineage>
</organism>
<reference evidence="2" key="1">
    <citation type="submission" date="2019-03" db="EMBL/GenBank/DDBJ databases">
        <authorList>
            <person name="Danneels B."/>
        </authorList>
    </citation>
    <scope>NUCLEOTIDE SEQUENCE</scope>
</reference>
<feature type="region of interest" description="Disordered" evidence="1">
    <location>
        <begin position="1"/>
        <end position="24"/>
    </location>
</feature>
<proteinExistence type="predicted"/>
<protein>
    <submittedName>
        <fullName evidence="2">Uncharacterized protein</fullName>
    </submittedName>
</protein>
<name>A0A484RUW3_9ZZZZ</name>
<evidence type="ECO:0000256" key="1">
    <source>
        <dbReference type="SAM" id="MobiDB-lite"/>
    </source>
</evidence>
<dbReference type="EMBL" id="CAADIZ010000030">
    <property type="protein sequence ID" value="VFS24779.1"/>
    <property type="molecule type" value="Genomic_DNA"/>
</dbReference>
<sequence length="89" mass="9765">MFDTPPALGGAMFTTGTPLGPTPTTGRCPATLRSTVMGNVCAQAREGTTWVSRTRLAIARRRKVMMNKNSRYMEPGKVTGNLWKNYDTI</sequence>
<evidence type="ECO:0000313" key="4">
    <source>
        <dbReference type="EMBL" id="VFR92243.1"/>
    </source>
</evidence>
<gene>
    <name evidence="2" type="ORF">BRI6_2532</name>
    <name evidence="3" type="ORF">BRI9_2587</name>
    <name evidence="4" type="ORF">IVO3_2586</name>
    <name evidence="5" type="ORF">RAN7_2560</name>
</gene>
<evidence type="ECO:0000313" key="5">
    <source>
        <dbReference type="EMBL" id="VFS24779.1"/>
    </source>
</evidence>
<dbReference type="EMBL" id="CAADIK010000012">
    <property type="protein sequence ID" value="VFR64799.1"/>
    <property type="molecule type" value="Genomic_DNA"/>
</dbReference>
<evidence type="ECO:0000313" key="2">
    <source>
        <dbReference type="EMBL" id="VFR52989.1"/>
    </source>
</evidence>
<accession>A0A484RUW3</accession>